<gene>
    <name evidence="13" type="primary">cadF</name>
    <name evidence="13" type="ORF">AACT_0734</name>
</gene>
<dbReference type="Gene3D" id="3.30.1330.60">
    <property type="entry name" value="OmpA-like domain"/>
    <property type="match status" value="1"/>
</dbReference>
<evidence type="ECO:0000256" key="8">
    <source>
        <dbReference type="ARBA" id="ARBA00023136"/>
    </source>
</evidence>
<dbReference type="GO" id="GO:0009279">
    <property type="term" value="C:cell outer membrane"/>
    <property type="evidence" value="ECO:0007669"/>
    <property type="project" value="UniProtKB-SubCell"/>
</dbReference>
<dbReference type="GO" id="GO:0005509">
    <property type="term" value="F:calcium ion binding"/>
    <property type="evidence" value="ECO:0007669"/>
    <property type="project" value="InterPro"/>
</dbReference>
<dbReference type="PANTHER" id="PTHR30329">
    <property type="entry name" value="STATOR ELEMENT OF FLAGELLAR MOTOR COMPLEX"/>
    <property type="match status" value="1"/>
</dbReference>
<dbReference type="RefSeq" id="WP_172125081.1">
    <property type="nucleotide sequence ID" value="NZ_CP042652.1"/>
</dbReference>
<evidence type="ECO:0000256" key="3">
    <source>
        <dbReference type="ARBA" id="ARBA00022452"/>
    </source>
</evidence>
<dbReference type="Pfam" id="PF13505">
    <property type="entry name" value="OMP_b-brl"/>
    <property type="match status" value="1"/>
</dbReference>
<dbReference type="PRINTS" id="PR01023">
    <property type="entry name" value="NAFLGMOTY"/>
</dbReference>
<dbReference type="InterPro" id="IPR006664">
    <property type="entry name" value="OMP_bac"/>
</dbReference>
<evidence type="ECO:0000256" key="2">
    <source>
        <dbReference type="ARBA" id="ARBA00022448"/>
    </source>
</evidence>
<feature type="chain" id="PRO_5026746832" evidence="11">
    <location>
        <begin position="18"/>
        <end position="340"/>
    </location>
</feature>
<dbReference type="PRINTS" id="PR01021">
    <property type="entry name" value="OMPADOMAIN"/>
</dbReference>
<evidence type="ECO:0000256" key="4">
    <source>
        <dbReference type="ARBA" id="ARBA00022692"/>
    </source>
</evidence>
<reference evidence="13 14" key="1">
    <citation type="submission" date="2019-08" db="EMBL/GenBank/DDBJ databases">
        <title>Complete genome sequence of Arcobacter acticola.</title>
        <authorList>
            <person name="Miller W."/>
        </authorList>
    </citation>
    <scope>NUCLEOTIDE SEQUENCE [LARGE SCALE GENOMIC DNA]</scope>
    <source>
        <strain evidence="13 14">KCTC 52212</strain>
    </source>
</reference>
<dbReference type="InterPro" id="IPR036737">
    <property type="entry name" value="OmpA-like_sf"/>
</dbReference>
<evidence type="ECO:0000313" key="13">
    <source>
        <dbReference type="EMBL" id="QKE27936.1"/>
    </source>
</evidence>
<dbReference type="PANTHER" id="PTHR30329:SF21">
    <property type="entry name" value="LIPOPROTEIN YIAD-RELATED"/>
    <property type="match status" value="1"/>
</dbReference>
<sequence>MKKILLSTIACATMMLAANSDYKYEITPLVGGALAEGNHGIDRNYVNAGLALGFNLQDSMIDQVELGFLRSVEDVEYSGLPANDTGITRVFTNLVKEYDLNSAISLYALAGVGVEVFDDEANGNEDSPFGNYGAGIKYKIADQFALKADVRHLIETDHGDSTLLYNLGFAIPFGEVSKPAPVVAPVVAPVAPKPKPAPKDSDKDGVIDELDQCPNTMAGAKVDSVGCMTLVNLDINFDTNSAVIKNGYNPKIAEFASMLRQNPKLSATIEAHTDSVGSNAYNQKLSEKRAASTIEALKALKVDPAKIKAVGYGETKPVASNDTVEGRAENRRVNAVLNRK</sequence>
<dbReference type="Gene3D" id="2.40.160.20">
    <property type="match status" value="1"/>
</dbReference>
<accession>A0A6M8EF14</accession>
<comment type="subcellular location">
    <subcellularLocation>
        <location evidence="1">Cell outer membrane</location>
        <topology evidence="1">Multi-pass membrane protein</topology>
    </subcellularLocation>
</comment>
<evidence type="ECO:0000256" key="1">
    <source>
        <dbReference type="ARBA" id="ARBA00004571"/>
    </source>
</evidence>
<keyword evidence="9" id="KW-0998">Cell outer membrane</keyword>
<evidence type="ECO:0000256" key="5">
    <source>
        <dbReference type="ARBA" id="ARBA00022729"/>
    </source>
</evidence>
<feature type="domain" description="OmpA-like" evidence="12">
    <location>
        <begin position="222"/>
        <end position="340"/>
    </location>
</feature>
<keyword evidence="6" id="KW-0406">Ion transport</keyword>
<dbReference type="AlphaFoldDB" id="A0A6M8EF14"/>
<dbReference type="GO" id="GO:0046930">
    <property type="term" value="C:pore complex"/>
    <property type="evidence" value="ECO:0007669"/>
    <property type="project" value="UniProtKB-KW"/>
</dbReference>
<dbReference type="EMBL" id="CP042652">
    <property type="protein sequence ID" value="QKE27936.1"/>
    <property type="molecule type" value="Genomic_DNA"/>
</dbReference>
<dbReference type="InterPro" id="IPR028974">
    <property type="entry name" value="TSP_type-3_rpt"/>
</dbReference>
<evidence type="ECO:0000256" key="10">
    <source>
        <dbReference type="PROSITE-ProRule" id="PRU00473"/>
    </source>
</evidence>
<dbReference type="InterPro" id="IPR050330">
    <property type="entry name" value="Bact_OuterMem_StrucFunc"/>
</dbReference>
<evidence type="ECO:0000256" key="6">
    <source>
        <dbReference type="ARBA" id="ARBA00023065"/>
    </source>
</evidence>
<evidence type="ECO:0000313" key="14">
    <source>
        <dbReference type="Proteomes" id="UP000503483"/>
    </source>
</evidence>
<dbReference type="InterPro" id="IPR006665">
    <property type="entry name" value="OmpA-like"/>
</dbReference>
<dbReference type="SUPFAM" id="SSF103088">
    <property type="entry name" value="OmpA-like"/>
    <property type="match status" value="1"/>
</dbReference>
<feature type="signal peptide" evidence="11">
    <location>
        <begin position="1"/>
        <end position="17"/>
    </location>
</feature>
<name>A0A6M8EF14_9BACT</name>
<keyword evidence="14" id="KW-1185">Reference proteome</keyword>
<evidence type="ECO:0000256" key="11">
    <source>
        <dbReference type="SAM" id="SignalP"/>
    </source>
</evidence>
<keyword evidence="8 10" id="KW-0472">Membrane</keyword>
<dbReference type="GO" id="GO:0006811">
    <property type="term" value="P:monoatomic ion transport"/>
    <property type="evidence" value="ECO:0007669"/>
    <property type="project" value="UniProtKB-KW"/>
</dbReference>
<keyword evidence="5 11" id="KW-0732">Signal</keyword>
<keyword evidence="4" id="KW-0812">Transmembrane</keyword>
<organism evidence="13 14">
    <name type="scientific">Arcobacter acticola</name>
    <dbReference type="NCBI Taxonomy" id="1849015"/>
    <lineage>
        <taxon>Bacteria</taxon>
        <taxon>Pseudomonadati</taxon>
        <taxon>Campylobacterota</taxon>
        <taxon>Epsilonproteobacteria</taxon>
        <taxon>Campylobacterales</taxon>
        <taxon>Arcobacteraceae</taxon>
        <taxon>Arcobacter</taxon>
    </lineage>
</organism>
<evidence type="ECO:0000256" key="9">
    <source>
        <dbReference type="ARBA" id="ARBA00023237"/>
    </source>
</evidence>
<dbReference type="SUPFAM" id="SSF103647">
    <property type="entry name" value="TSP type-3 repeat"/>
    <property type="match status" value="1"/>
</dbReference>
<dbReference type="PROSITE" id="PS51123">
    <property type="entry name" value="OMPA_2"/>
    <property type="match status" value="1"/>
</dbReference>
<protein>
    <submittedName>
        <fullName evidence="13">Outer membrane fibronectin-binding protein</fullName>
    </submittedName>
</protein>
<dbReference type="InterPro" id="IPR027385">
    <property type="entry name" value="Beta-barrel_OMP"/>
</dbReference>
<dbReference type="Proteomes" id="UP000503483">
    <property type="component" value="Chromosome"/>
</dbReference>
<dbReference type="InterPro" id="IPR011250">
    <property type="entry name" value="OMP/PagP_B-barrel"/>
</dbReference>
<evidence type="ECO:0000256" key="7">
    <source>
        <dbReference type="ARBA" id="ARBA00023114"/>
    </source>
</evidence>
<dbReference type="GO" id="GO:0015288">
    <property type="term" value="F:porin activity"/>
    <property type="evidence" value="ECO:0007669"/>
    <property type="project" value="UniProtKB-KW"/>
</dbReference>
<keyword evidence="7" id="KW-0626">Porin</keyword>
<keyword evidence="2" id="KW-0813">Transport</keyword>
<dbReference type="Pfam" id="PF00691">
    <property type="entry name" value="OmpA"/>
    <property type="match status" value="1"/>
</dbReference>
<dbReference type="KEGG" id="paco:AACT_0734"/>
<keyword evidence="3" id="KW-1134">Transmembrane beta strand</keyword>
<evidence type="ECO:0000259" key="12">
    <source>
        <dbReference type="PROSITE" id="PS51123"/>
    </source>
</evidence>
<dbReference type="SUPFAM" id="SSF56925">
    <property type="entry name" value="OMPA-like"/>
    <property type="match status" value="1"/>
</dbReference>
<proteinExistence type="predicted"/>
<dbReference type="CDD" id="cd07185">
    <property type="entry name" value="OmpA_C-like"/>
    <property type="match status" value="1"/>
</dbReference>